<name>A0AA96V380_9EURY</name>
<evidence type="ECO:0000256" key="6">
    <source>
        <dbReference type="SAM" id="Phobius"/>
    </source>
</evidence>
<evidence type="ECO:0000256" key="3">
    <source>
        <dbReference type="ARBA" id="ARBA00022692"/>
    </source>
</evidence>
<feature type="transmembrane region" description="Helical" evidence="6">
    <location>
        <begin position="55"/>
        <end position="78"/>
    </location>
</feature>
<organism evidence="7 8">
    <name type="scientific">Methanolapillus millepedarum</name>
    <dbReference type="NCBI Taxonomy" id="3028296"/>
    <lineage>
        <taxon>Archaea</taxon>
        <taxon>Methanobacteriati</taxon>
        <taxon>Methanobacteriota</taxon>
        <taxon>Stenosarchaea group</taxon>
        <taxon>Methanomicrobia</taxon>
        <taxon>Methanosarcinales</taxon>
        <taxon>Methanosarcinaceae</taxon>
        <taxon>Methanolapillus</taxon>
    </lineage>
</organism>
<feature type="transmembrane region" description="Helical" evidence="6">
    <location>
        <begin position="116"/>
        <end position="135"/>
    </location>
</feature>
<evidence type="ECO:0000256" key="5">
    <source>
        <dbReference type="ARBA" id="ARBA00023136"/>
    </source>
</evidence>
<keyword evidence="4 6" id="KW-1133">Transmembrane helix</keyword>
<dbReference type="RefSeq" id="WP_338102022.1">
    <property type="nucleotide sequence ID" value="NZ_CP131060.1"/>
</dbReference>
<dbReference type="NCBIfam" id="NF038013">
    <property type="entry name" value="AceTr_1"/>
    <property type="match status" value="1"/>
</dbReference>
<dbReference type="InterPro" id="IPR047623">
    <property type="entry name" value="SatP"/>
</dbReference>
<dbReference type="GeneID" id="89230328"/>
<evidence type="ECO:0000313" key="8">
    <source>
        <dbReference type="Proteomes" id="UP001303587"/>
    </source>
</evidence>
<evidence type="ECO:0000256" key="1">
    <source>
        <dbReference type="ARBA" id="ARBA00004141"/>
    </source>
</evidence>
<dbReference type="GO" id="GO:0015360">
    <property type="term" value="F:acetate:proton symporter activity"/>
    <property type="evidence" value="ECO:0007669"/>
    <property type="project" value="TreeGrafter"/>
</dbReference>
<keyword evidence="8" id="KW-1185">Reference proteome</keyword>
<feature type="transmembrane region" description="Helical" evidence="6">
    <location>
        <begin position="167"/>
        <end position="189"/>
    </location>
</feature>
<feature type="transmembrane region" description="Helical" evidence="6">
    <location>
        <begin position="90"/>
        <end position="110"/>
    </location>
</feature>
<evidence type="ECO:0000256" key="4">
    <source>
        <dbReference type="ARBA" id="ARBA00022989"/>
    </source>
</evidence>
<comment type="similarity">
    <text evidence="2">Belongs to the acetate uptake transporter (AceTr) (TC 2.A.96) family.</text>
</comment>
<evidence type="ECO:0000313" key="7">
    <source>
        <dbReference type="EMBL" id="WNY25664.1"/>
    </source>
</evidence>
<evidence type="ECO:0000256" key="2">
    <source>
        <dbReference type="ARBA" id="ARBA00005587"/>
    </source>
</evidence>
<keyword evidence="5 6" id="KW-0472">Membrane</keyword>
<dbReference type="PANTHER" id="PTHR30178:SF3">
    <property type="entry name" value="SUCCINATE-ACETATE_PROTON SYMPORTER SATP"/>
    <property type="match status" value="1"/>
</dbReference>
<sequence>MSDENTINIDILEIKEKGVRLFDTTANSAVLGFAGLALAAVMLGLQGMGIFGDALIVISMSIFIGGFAQVFAGIQLWWKGNNFAGTAFTAFGLFWFSFAYILIAPFGALIAGATSLAWFLLFWGIFATGLTVGSLKLGSKSLIVVLVLLDLTFFSTTIAFFGINLSILPGIITLLLGLAALYTSLAIILNECGYKLPV</sequence>
<keyword evidence="3 6" id="KW-0812">Transmembrane</keyword>
<feature type="transmembrane region" description="Helical" evidence="6">
    <location>
        <begin position="142"/>
        <end position="161"/>
    </location>
</feature>
<dbReference type="EMBL" id="CP131060">
    <property type="protein sequence ID" value="WNY25664.1"/>
    <property type="molecule type" value="Genomic_DNA"/>
</dbReference>
<comment type="subcellular location">
    <subcellularLocation>
        <location evidence="1">Membrane</location>
        <topology evidence="1">Multi-pass membrane protein</topology>
    </subcellularLocation>
</comment>
<dbReference type="Proteomes" id="UP001303587">
    <property type="component" value="Chromosome"/>
</dbReference>
<dbReference type="AlphaFoldDB" id="A0AA96V380"/>
<dbReference type="GO" id="GO:0005886">
    <property type="term" value="C:plasma membrane"/>
    <property type="evidence" value="ECO:0007669"/>
    <property type="project" value="TreeGrafter"/>
</dbReference>
<feature type="transmembrane region" description="Helical" evidence="6">
    <location>
        <begin position="21"/>
        <end position="43"/>
    </location>
</feature>
<reference evidence="7 8" key="1">
    <citation type="submission" date="2023-07" db="EMBL/GenBank/DDBJ databases">
        <title>Closed genoem sequence of Methanosarcinaceae archaeon Ac7.</title>
        <authorList>
            <person name="Poehlein A."/>
            <person name="Protasov E."/>
            <person name="Platt K."/>
            <person name="Reeh H."/>
            <person name="Daniel R."/>
            <person name="Brune A."/>
        </authorList>
    </citation>
    <scope>NUCLEOTIDE SEQUENCE [LARGE SCALE GENOMIC DNA]</scope>
    <source>
        <strain evidence="7 8">Ac7</strain>
    </source>
</reference>
<dbReference type="PANTHER" id="PTHR30178">
    <property type="entry name" value="INNER MEMBRANE PROTEIN YAAH"/>
    <property type="match status" value="1"/>
</dbReference>
<dbReference type="Pfam" id="PF01184">
    <property type="entry name" value="Gpr1_Fun34_YaaH"/>
    <property type="match status" value="1"/>
</dbReference>
<accession>A0AA96V380</accession>
<protein>
    <submittedName>
        <fullName evidence="7">Succinate-acetate/proton symporter SatP</fullName>
    </submittedName>
</protein>
<dbReference type="GO" id="GO:0071422">
    <property type="term" value="P:succinate transmembrane transport"/>
    <property type="evidence" value="ECO:0007669"/>
    <property type="project" value="TreeGrafter"/>
</dbReference>
<gene>
    <name evidence="7" type="primary">satP_1</name>
    <name evidence="7" type="ORF">MsAc7_12210</name>
</gene>
<dbReference type="InterPro" id="IPR000791">
    <property type="entry name" value="Gpr1/Fun34/SatP-like"/>
</dbReference>
<proteinExistence type="inferred from homology"/>